<organism evidence="2 3">
    <name type="scientific">Aliarcobacter cryaerophilus ATCC 43158</name>
    <dbReference type="NCBI Taxonomy" id="1032070"/>
    <lineage>
        <taxon>Bacteria</taxon>
        <taxon>Pseudomonadati</taxon>
        <taxon>Campylobacterota</taxon>
        <taxon>Epsilonproteobacteria</taxon>
        <taxon>Campylobacterales</taxon>
        <taxon>Arcobacteraceae</taxon>
        <taxon>Aliarcobacter</taxon>
    </lineage>
</organism>
<evidence type="ECO:0000313" key="2">
    <source>
        <dbReference type="EMBL" id="AYJ79642.1"/>
    </source>
</evidence>
<feature type="transmembrane region" description="Helical" evidence="1">
    <location>
        <begin position="12"/>
        <end position="31"/>
    </location>
</feature>
<dbReference type="Pfam" id="PF00805">
    <property type="entry name" value="Pentapeptide"/>
    <property type="match status" value="1"/>
</dbReference>
<dbReference type="Proteomes" id="UP000273809">
    <property type="component" value="Chromosome"/>
</dbReference>
<name>A0AAD0X9U4_9BACT</name>
<evidence type="ECO:0000313" key="3">
    <source>
        <dbReference type="Proteomes" id="UP000273809"/>
    </source>
</evidence>
<reference evidence="2 3" key="1">
    <citation type="submission" date="2018-10" db="EMBL/GenBank/DDBJ databases">
        <title>Complete genome sequences of Arcobacter cryaerophilus strains ATCC 43158 and ATCC 49615.</title>
        <authorList>
            <person name="Miller W.G."/>
            <person name="Yee E."/>
            <person name="Bono J.L."/>
        </authorList>
    </citation>
    <scope>NUCLEOTIDE SEQUENCE [LARGE SCALE GENOMIC DNA]</scope>
    <source>
        <strain evidence="2 3">ATCC 43158</strain>
    </source>
</reference>
<dbReference type="InterPro" id="IPR051082">
    <property type="entry name" value="Pentapeptide-BTB/POZ_domain"/>
</dbReference>
<dbReference type="SUPFAM" id="SSF141571">
    <property type="entry name" value="Pentapeptide repeat-like"/>
    <property type="match status" value="1"/>
</dbReference>
<keyword evidence="1" id="KW-1133">Transmembrane helix</keyword>
<dbReference type="InterPro" id="IPR001646">
    <property type="entry name" value="5peptide_repeat"/>
</dbReference>
<dbReference type="KEGG" id="acre:ACRYA_0495"/>
<dbReference type="PANTHER" id="PTHR14136:SF17">
    <property type="entry name" value="BTB_POZ DOMAIN-CONTAINING PROTEIN KCTD9"/>
    <property type="match status" value="1"/>
</dbReference>
<proteinExistence type="predicted"/>
<dbReference type="Gene3D" id="2.160.20.80">
    <property type="entry name" value="E3 ubiquitin-protein ligase SopA"/>
    <property type="match status" value="1"/>
</dbReference>
<accession>A0AAD0X9U4</accession>
<evidence type="ECO:0000256" key="1">
    <source>
        <dbReference type="SAM" id="Phobius"/>
    </source>
</evidence>
<dbReference type="EMBL" id="CP032823">
    <property type="protein sequence ID" value="AYJ79642.1"/>
    <property type="molecule type" value="Genomic_DNA"/>
</dbReference>
<keyword evidence="1" id="KW-0472">Membrane</keyword>
<sequence length="290" mass="34219">MFSEDNSIESKKVYFFCFVLFIVILIQFTFVRNYSNYSDVPQGIMIEAFGVIADIFLFGIAITIYEIFWKKKETITRYLEELEDYCGWNEKEASYRVFGLIKRLHKFNKTDIDLSNCYFEEVPFSKNSFNGFDFKESLLYGTKFKKCNLQLSVFNNIHQKHIKNIFDYGTVIEKVVFQNCNLRDSKFMNNLNFLDIHFSECDMKNANLSNSGFLSCHFKSIDFHNANFEKTKFKSCVFEQIDFNNLKLIDMECNTCKFISCKNVDLIKNNTNPDPEIIKDINEINIESKK</sequence>
<dbReference type="PANTHER" id="PTHR14136">
    <property type="entry name" value="BTB_POZ DOMAIN-CONTAINING PROTEIN KCTD9"/>
    <property type="match status" value="1"/>
</dbReference>
<gene>
    <name evidence="2" type="ORF">ACRYA_0495</name>
</gene>
<protein>
    <submittedName>
        <fullName evidence="2">Pentapeptide repeat-containing protein</fullName>
    </submittedName>
</protein>
<dbReference type="AlphaFoldDB" id="A0AAD0X9U4"/>
<feature type="transmembrane region" description="Helical" evidence="1">
    <location>
        <begin position="43"/>
        <end position="68"/>
    </location>
</feature>
<keyword evidence="1" id="KW-0812">Transmembrane</keyword>